<organism evidence="1">
    <name type="scientific">Rhizophora mucronata</name>
    <name type="common">Asiatic mangrove</name>
    <dbReference type="NCBI Taxonomy" id="61149"/>
    <lineage>
        <taxon>Eukaryota</taxon>
        <taxon>Viridiplantae</taxon>
        <taxon>Streptophyta</taxon>
        <taxon>Embryophyta</taxon>
        <taxon>Tracheophyta</taxon>
        <taxon>Spermatophyta</taxon>
        <taxon>Magnoliopsida</taxon>
        <taxon>eudicotyledons</taxon>
        <taxon>Gunneridae</taxon>
        <taxon>Pentapetalae</taxon>
        <taxon>rosids</taxon>
        <taxon>fabids</taxon>
        <taxon>Malpighiales</taxon>
        <taxon>Rhizophoraceae</taxon>
        <taxon>Rhizophora</taxon>
    </lineage>
</organism>
<proteinExistence type="predicted"/>
<sequence length="34" mass="4253">MVHRYAFTSNWHPQKCIYLNRNKNMNSIHLKFPY</sequence>
<name>A0A2P2MYC0_RHIMU</name>
<protein>
    <submittedName>
        <fullName evidence="1">Uncharacterized protein</fullName>
    </submittedName>
</protein>
<dbReference type="EMBL" id="GGEC01054724">
    <property type="protein sequence ID" value="MBX35208.1"/>
    <property type="molecule type" value="Transcribed_RNA"/>
</dbReference>
<reference evidence="1" key="1">
    <citation type="submission" date="2018-02" db="EMBL/GenBank/DDBJ databases">
        <title>Rhizophora mucronata_Transcriptome.</title>
        <authorList>
            <person name="Meera S.P."/>
            <person name="Sreeshan A."/>
            <person name="Augustine A."/>
        </authorList>
    </citation>
    <scope>NUCLEOTIDE SEQUENCE</scope>
    <source>
        <tissue evidence="1">Leaf</tissue>
    </source>
</reference>
<dbReference type="AlphaFoldDB" id="A0A2P2MYC0"/>
<accession>A0A2P2MYC0</accession>
<evidence type="ECO:0000313" key="1">
    <source>
        <dbReference type="EMBL" id="MBX35208.1"/>
    </source>
</evidence>